<dbReference type="SFLD" id="SFLDG01082">
    <property type="entry name" value="B12-binding_domain_containing"/>
    <property type="match status" value="1"/>
</dbReference>
<dbReference type="SMART" id="SM00729">
    <property type="entry name" value="Elp3"/>
    <property type="match status" value="1"/>
</dbReference>
<keyword evidence="4" id="KW-0949">S-adenosyl-L-methionine</keyword>
<evidence type="ECO:0000256" key="4">
    <source>
        <dbReference type="ARBA" id="ARBA00022691"/>
    </source>
</evidence>
<dbReference type="AlphaFoldDB" id="A0A0F9J5S4"/>
<dbReference type="SUPFAM" id="SSF102114">
    <property type="entry name" value="Radical SAM enzymes"/>
    <property type="match status" value="1"/>
</dbReference>
<dbReference type="Pfam" id="PF04055">
    <property type="entry name" value="Radical_SAM"/>
    <property type="match status" value="1"/>
</dbReference>
<comment type="cofactor">
    <cofactor evidence="1">
        <name>[4Fe-4S] cluster</name>
        <dbReference type="ChEBI" id="CHEBI:49883"/>
    </cofactor>
</comment>
<dbReference type="PROSITE" id="PS51918">
    <property type="entry name" value="RADICAL_SAM"/>
    <property type="match status" value="1"/>
</dbReference>
<dbReference type="SFLD" id="SFLDG01123">
    <property type="entry name" value="methyltransferase_(Class_B)"/>
    <property type="match status" value="1"/>
</dbReference>
<dbReference type="InterPro" id="IPR034466">
    <property type="entry name" value="Methyltransferase_Class_B"/>
</dbReference>
<evidence type="ECO:0000256" key="5">
    <source>
        <dbReference type="ARBA" id="ARBA00022723"/>
    </source>
</evidence>
<evidence type="ECO:0000256" key="7">
    <source>
        <dbReference type="ARBA" id="ARBA00023014"/>
    </source>
</evidence>
<dbReference type="InterPro" id="IPR023404">
    <property type="entry name" value="rSAM_horseshoe"/>
</dbReference>
<name>A0A0F9J5S4_9ZZZZ</name>
<dbReference type="InterPro" id="IPR006638">
    <property type="entry name" value="Elp3/MiaA/NifB-like_rSAM"/>
</dbReference>
<dbReference type="InterPro" id="IPR007197">
    <property type="entry name" value="rSAM"/>
</dbReference>
<dbReference type="CDD" id="cd02068">
    <property type="entry name" value="radical_SAM_B12_BD"/>
    <property type="match status" value="1"/>
</dbReference>
<reference evidence="10" key="1">
    <citation type="journal article" date="2015" name="Nature">
        <title>Complex archaea that bridge the gap between prokaryotes and eukaryotes.</title>
        <authorList>
            <person name="Spang A."/>
            <person name="Saw J.H."/>
            <person name="Jorgensen S.L."/>
            <person name="Zaremba-Niedzwiedzka K."/>
            <person name="Martijn J."/>
            <person name="Lind A.E."/>
            <person name="van Eijk R."/>
            <person name="Schleper C."/>
            <person name="Guy L."/>
            <person name="Ettema T.J."/>
        </authorList>
    </citation>
    <scope>NUCLEOTIDE SEQUENCE</scope>
</reference>
<dbReference type="PANTHER" id="PTHR43409:SF7">
    <property type="entry name" value="BLL1977 PROTEIN"/>
    <property type="match status" value="1"/>
</dbReference>
<keyword evidence="2" id="KW-0489">Methyltransferase</keyword>
<dbReference type="PANTHER" id="PTHR43409">
    <property type="entry name" value="ANAEROBIC MAGNESIUM-PROTOPORPHYRIN IX MONOMETHYL ESTER CYCLASE-RELATED"/>
    <property type="match status" value="1"/>
</dbReference>
<dbReference type="SFLD" id="SFLDS00029">
    <property type="entry name" value="Radical_SAM"/>
    <property type="match status" value="1"/>
</dbReference>
<dbReference type="PROSITE" id="PS51332">
    <property type="entry name" value="B12_BINDING"/>
    <property type="match status" value="1"/>
</dbReference>
<organism evidence="10">
    <name type="scientific">marine sediment metagenome</name>
    <dbReference type="NCBI Taxonomy" id="412755"/>
    <lineage>
        <taxon>unclassified sequences</taxon>
        <taxon>metagenomes</taxon>
        <taxon>ecological metagenomes</taxon>
    </lineage>
</organism>
<dbReference type="EMBL" id="LAZR01010779">
    <property type="protein sequence ID" value="KKM65099.1"/>
    <property type="molecule type" value="Genomic_DNA"/>
</dbReference>
<protein>
    <submittedName>
        <fullName evidence="10">Uncharacterized protein</fullName>
    </submittedName>
</protein>
<dbReference type="InterPro" id="IPR006158">
    <property type="entry name" value="Cobalamin-bd"/>
</dbReference>
<dbReference type="GO" id="GO:0051539">
    <property type="term" value="F:4 iron, 4 sulfur cluster binding"/>
    <property type="evidence" value="ECO:0007669"/>
    <property type="project" value="UniProtKB-KW"/>
</dbReference>
<evidence type="ECO:0000256" key="6">
    <source>
        <dbReference type="ARBA" id="ARBA00023004"/>
    </source>
</evidence>
<dbReference type="InterPro" id="IPR051198">
    <property type="entry name" value="BchE-like"/>
</dbReference>
<keyword evidence="3" id="KW-0808">Transferase</keyword>
<sequence length="457" mass="52586">MYGPQASIVFPPLGLEYIAAYIKDIADVHILDSRLKTVNLKVIEKKIEQFQPDYVGISCNYSSQIYIALRIAGIAKTYGSRTVVGGWHPTLVPGETLESHSVDIIVRGEGEITFRELIQNNSPIRISGLSYKQDGKQIHNPDRELMNLKHIRSPLHHIRSAKANYNFFGLSVDCLETSRGCPYSCNFCSIHYFYKNTYRKRKIQDIIKELHSCEINNRVSIIYFIDDNFLGNQKFVVELCNAIIQNGINKYFMAQVRVDTIVNHPEVLKKMADAGFIYLFLGLESFSDQTLEKLNKRIKFKEIKSALRILHDLGYIIQGNIILGANIEDTKQDLETTIEIAKTLDIDLPTFSLLTPFPGTKLMEQVLKEDLLLTRDWRDFNWSVPVIKYQHLSSDDLSYYLTKAYEELLSLKKIWQGIRRLIQKRGPKFHISRIIPFDILNIIPQLIKNLGNLLSNK</sequence>
<feature type="domain" description="Radical SAM core" evidence="9">
    <location>
        <begin position="167"/>
        <end position="385"/>
    </location>
</feature>
<accession>A0A0F9J5S4</accession>
<dbReference type="InterPro" id="IPR058240">
    <property type="entry name" value="rSAM_sf"/>
</dbReference>
<dbReference type="CDD" id="cd01335">
    <property type="entry name" value="Radical_SAM"/>
    <property type="match status" value="1"/>
</dbReference>
<keyword evidence="6" id="KW-0408">Iron</keyword>
<feature type="domain" description="B12-binding" evidence="8">
    <location>
        <begin position="1"/>
        <end position="128"/>
    </location>
</feature>
<gene>
    <name evidence="10" type="ORF">LCGC14_1494680</name>
</gene>
<keyword evidence="7" id="KW-0411">Iron-sulfur</keyword>
<dbReference type="GO" id="GO:0046872">
    <property type="term" value="F:metal ion binding"/>
    <property type="evidence" value="ECO:0007669"/>
    <property type="project" value="UniProtKB-KW"/>
</dbReference>
<evidence type="ECO:0000313" key="10">
    <source>
        <dbReference type="EMBL" id="KKM65099.1"/>
    </source>
</evidence>
<dbReference type="GO" id="GO:0031419">
    <property type="term" value="F:cobalamin binding"/>
    <property type="evidence" value="ECO:0007669"/>
    <property type="project" value="InterPro"/>
</dbReference>
<dbReference type="Pfam" id="PF02310">
    <property type="entry name" value="B12-binding"/>
    <property type="match status" value="1"/>
</dbReference>
<keyword evidence="5" id="KW-0479">Metal-binding</keyword>
<dbReference type="Gene3D" id="3.40.50.280">
    <property type="entry name" value="Cobalamin-binding domain"/>
    <property type="match status" value="1"/>
</dbReference>
<evidence type="ECO:0000256" key="2">
    <source>
        <dbReference type="ARBA" id="ARBA00022603"/>
    </source>
</evidence>
<evidence type="ECO:0000256" key="1">
    <source>
        <dbReference type="ARBA" id="ARBA00001966"/>
    </source>
</evidence>
<dbReference type="GO" id="GO:0003824">
    <property type="term" value="F:catalytic activity"/>
    <property type="evidence" value="ECO:0007669"/>
    <property type="project" value="InterPro"/>
</dbReference>
<proteinExistence type="predicted"/>
<evidence type="ECO:0000259" key="9">
    <source>
        <dbReference type="PROSITE" id="PS51918"/>
    </source>
</evidence>
<evidence type="ECO:0000256" key="3">
    <source>
        <dbReference type="ARBA" id="ARBA00022679"/>
    </source>
</evidence>
<evidence type="ECO:0000259" key="8">
    <source>
        <dbReference type="PROSITE" id="PS51332"/>
    </source>
</evidence>
<comment type="caution">
    <text evidence="10">The sequence shown here is derived from an EMBL/GenBank/DDBJ whole genome shotgun (WGS) entry which is preliminary data.</text>
</comment>
<dbReference type="Gene3D" id="3.80.30.20">
    <property type="entry name" value="tm_1862 like domain"/>
    <property type="match status" value="1"/>
</dbReference>